<gene>
    <name evidence="3" type="ORF">P7H43_10745</name>
</gene>
<dbReference type="Proteomes" id="UP001256711">
    <property type="component" value="Unassembled WGS sequence"/>
</dbReference>
<dbReference type="GO" id="GO:0005737">
    <property type="term" value="C:cytoplasm"/>
    <property type="evidence" value="ECO:0007669"/>
    <property type="project" value="TreeGrafter"/>
</dbReference>
<dbReference type="Gene3D" id="3.40.50.1240">
    <property type="entry name" value="Phosphoglycerate mutase-like"/>
    <property type="match status" value="1"/>
</dbReference>
<dbReference type="InterPro" id="IPR001345">
    <property type="entry name" value="PG/BPGM_mutase_AS"/>
</dbReference>
<sequence>MKTLYLMRHGETLFNRLHKKQGWCDSPLTELGMQQALIAKKYFQEQGIQFDSAFCSTAERASDTLELLTDQPYTRLKGLKEWHFGRFEGQDEFLNPEQPYGDFFKQYGGEGESQVQERLNQTLLEIIRSVSGERILVVSHATAMRAFMRLWQHTSEFAPLERLSNCGILRFAYEAEPERFILQEIVEHDFSMLE</sequence>
<dbReference type="CDD" id="cd07067">
    <property type="entry name" value="HP_PGM_like"/>
    <property type="match status" value="1"/>
</dbReference>
<dbReference type="RefSeq" id="WP_311835660.1">
    <property type="nucleotide sequence ID" value="NZ_JARQBJ010000005.1"/>
</dbReference>
<dbReference type="PROSITE" id="PS00175">
    <property type="entry name" value="PG_MUTASE"/>
    <property type="match status" value="1"/>
</dbReference>
<reference evidence="3" key="1">
    <citation type="submission" date="2023-03" db="EMBL/GenBank/DDBJ databases">
        <authorList>
            <person name="Shen W."/>
            <person name="Cai J."/>
        </authorList>
    </citation>
    <scope>NUCLEOTIDE SEQUENCE</scope>
    <source>
        <strain evidence="3">B226-2</strain>
    </source>
</reference>
<evidence type="ECO:0000256" key="1">
    <source>
        <dbReference type="PIRSR" id="PIRSR613078-1"/>
    </source>
</evidence>
<dbReference type="InterPro" id="IPR050275">
    <property type="entry name" value="PGM_Phosphatase"/>
</dbReference>
<feature type="active site" description="Tele-phosphohistidine intermediate" evidence="1">
    <location>
        <position position="9"/>
    </location>
</feature>
<evidence type="ECO:0000313" key="4">
    <source>
        <dbReference type="Proteomes" id="UP001256711"/>
    </source>
</evidence>
<dbReference type="EMBL" id="JARQBJ010000005">
    <property type="protein sequence ID" value="MDT2810953.1"/>
    <property type="molecule type" value="Genomic_DNA"/>
</dbReference>
<comment type="caution">
    <text evidence="3">The sequence shown here is derived from an EMBL/GenBank/DDBJ whole genome shotgun (WGS) entry which is preliminary data.</text>
</comment>
<dbReference type="PANTHER" id="PTHR48100:SF5">
    <property type="entry name" value="HISTIDINE PHOSPHATASE FAMILY PROTEIN"/>
    <property type="match status" value="1"/>
</dbReference>
<dbReference type="PANTHER" id="PTHR48100">
    <property type="entry name" value="BROAD-SPECIFICITY PHOSPHATASE YOR283W-RELATED"/>
    <property type="match status" value="1"/>
</dbReference>
<dbReference type="SUPFAM" id="SSF53254">
    <property type="entry name" value="Phosphoglycerate mutase-like"/>
    <property type="match status" value="1"/>
</dbReference>
<dbReference type="SMART" id="SM00855">
    <property type="entry name" value="PGAM"/>
    <property type="match status" value="1"/>
</dbReference>
<name>A0AAW8U4W5_9ENTE</name>
<accession>A0AAW8U4W5</accession>
<dbReference type="GO" id="GO:0016791">
    <property type="term" value="F:phosphatase activity"/>
    <property type="evidence" value="ECO:0007669"/>
    <property type="project" value="TreeGrafter"/>
</dbReference>
<dbReference type="InterPro" id="IPR029033">
    <property type="entry name" value="His_PPase_superfam"/>
</dbReference>
<organism evidence="3 4">
    <name type="scientific">Enterococcus asini</name>
    <dbReference type="NCBI Taxonomy" id="57732"/>
    <lineage>
        <taxon>Bacteria</taxon>
        <taxon>Bacillati</taxon>
        <taxon>Bacillota</taxon>
        <taxon>Bacilli</taxon>
        <taxon>Lactobacillales</taxon>
        <taxon>Enterococcaceae</taxon>
        <taxon>Enterococcus</taxon>
    </lineage>
</organism>
<feature type="binding site" evidence="2">
    <location>
        <begin position="8"/>
        <end position="15"/>
    </location>
    <ligand>
        <name>substrate</name>
    </ligand>
</feature>
<dbReference type="Pfam" id="PF00300">
    <property type="entry name" value="His_Phos_1"/>
    <property type="match status" value="1"/>
</dbReference>
<evidence type="ECO:0000313" key="3">
    <source>
        <dbReference type="EMBL" id="MDT2810953.1"/>
    </source>
</evidence>
<proteinExistence type="predicted"/>
<feature type="binding site" evidence="2">
    <location>
        <position position="60"/>
    </location>
    <ligand>
        <name>substrate</name>
    </ligand>
</feature>
<dbReference type="InterPro" id="IPR013078">
    <property type="entry name" value="His_Pase_superF_clade-1"/>
</dbReference>
<evidence type="ECO:0000256" key="2">
    <source>
        <dbReference type="PIRSR" id="PIRSR613078-2"/>
    </source>
</evidence>
<dbReference type="AlphaFoldDB" id="A0AAW8U4W5"/>
<feature type="active site" description="Proton donor/acceptor" evidence="1">
    <location>
        <position position="81"/>
    </location>
</feature>
<protein>
    <submittedName>
        <fullName evidence="3">Histidine phosphatase family protein</fullName>
    </submittedName>
</protein>